<organism evidence="4 5">
    <name type="scientific">Psilocybe cf. subviscida</name>
    <dbReference type="NCBI Taxonomy" id="2480587"/>
    <lineage>
        <taxon>Eukaryota</taxon>
        <taxon>Fungi</taxon>
        <taxon>Dikarya</taxon>
        <taxon>Basidiomycota</taxon>
        <taxon>Agaricomycotina</taxon>
        <taxon>Agaricomycetes</taxon>
        <taxon>Agaricomycetidae</taxon>
        <taxon>Agaricales</taxon>
        <taxon>Agaricineae</taxon>
        <taxon>Strophariaceae</taxon>
        <taxon>Psilocybe</taxon>
    </lineage>
</organism>
<comment type="caution">
    <text evidence="4">The sequence shown here is derived from an EMBL/GenBank/DDBJ whole genome shotgun (WGS) entry which is preliminary data.</text>
</comment>
<sequence>MEIPGSHSSNLYWKAGLFSAVVTAFAVETYKDLQEDPVVALLARIAANSANNSTTALPPPFTPDASTIRLNVFFFLSLILSLSTVLVGIVALQWIREHRQHSNTLTPQNMFATLHMRTEALHKWRVPQIFAALPLLLQFSLVFFFAGIIQLLVNASTIVLIPVTCVMGVTILFLVSTTILPTAQAVTLSYSGLRLNDEIPVPCPYKSPQAKAFRRLITSSKTMFKAMLFFFAAIYWIIFRLYILPRQVLSISYFAKAIQEARASFNRTLDYVSKIFVTLARRTSPLTRTLLATDNLKEWHGFDYMTPNIFYYWRLHSWLEFDLAWMSVRDNYFQSICPTDTWLFLNREQSHEYAALYDAAQGLCDELTRDNFNINVDPEPAIITAYHCALSLCFPSVGHFDPKDNSAVEALFTRNQYLATLLGCGDVTPLRPFAQSLRPSDFQVLWDETSFIFLYFIQEQLNNAGKGSSVLTNHFAETYLRLLSQLYSEPYEMDTDPRSVCAPEVGFEAEDLYVMKVYDAPNQPFTYQWALSISSFFRVLADCSIPYTRIIRSFHAHPFFRGYSANFWRQLKYDIHTGTVHENTTREVIHTLSLIDKALDECSESPDSGDGEHNAHSRSAFVLQSVGVYLWLFRHRHIDYPGLVPAVEETIKRLRDVTRTLNVLGVEVTQLESNSNSELDDDADQVPWFTSEWWAELFSEFSQSSDGGSRVNRTISAAHDEAIGIDRQMDVPSPPLPVDVRQPPPWPEPHSHPIISSSAPNWQLRKINTIDDIV</sequence>
<feature type="transmembrane region" description="Helical" evidence="2">
    <location>
        <begin position="159"/>
        <end position="180"/>
    </location>
</feature>
<evidence type="ECO:0000256" key="2">
    <source>
        <dbReference type="SAM" id="Phobius"/>
    </source>
</evidence>
<evidence type="ECO:0000313" key="5">
    <source>
        <dbReference type="Proteomes" id="UP000567179"/>
    </source>
</evidence>
<dbReference type="AlphaFoldDB" id="A0A8H5B1N2"/>
<evidence type="ECO:0000259" key="3">
    <source>
        <dbReference type="Pfam" id="PF20153"/>
    </source>
</evidence>
<accession>A0A8H5B1N2</accession>
<feature type="transmembrane region" description="Helical" evidence="2">
    <location>
        <begin position="223"/>
        <end position="243"/>
    </location>
</feature>
<keyword evidence="5" id="KW-1185">Reference proteome</keyword>
<feature type="transmembrane region" description="Helical" evidence="2">
    <location>
        <begin position="72"/>
        <end position="95"/>
    </location>
</feature>
<feature type="domain" description="DUF6535" evidence="3">
    <location>
        <begin position="15"/>
        <end position="153"/>
    </location>
</feature>
<feature type="region of interest" description="Disordered" evidence="1">
    <location>
        <begin position="727"/>
        <end position="757"/>
    </location>
</feature>
<evidence type="ECO:0000256" key="1">
    <source>
        <dbReference type="SAM" id="MobiDB-lite"/>
    </source>
</evidence>
<gene>
    <name evidence="4" type="ORF">D9619_007519</name>
</gene>
<keyword evidence="2" id="KW-0472">Membrane</keyword>
<dbReference type="Pfam" id="PF20153">
    <property type="entry name" value="DUF6535"/>
    <property type="match status" value="1"/>
</dbReference>
<protein>
    <recommendedName>
        <fullName evidence="3">DUF6535 domain-containing protein</fullName>
    </recommendedName>
</protein>
<dbReference type="EMBL" id="JAACJJ010000043">
    <property type="protein sequence ID" value="KAF5314898.1"/>
    <property type="molecule type" value="Genomic_DNA"/>
</dbReference>
<reference evidence="4 5" key="1">
    <citation type="journal article" date="2020" name="ISME J.">
        <title>Uncovering the hidden diversity of litter-decomposition mechanisms in mushroom-forming fungi.</title>
        <authorList>
            <person name="Floudas D."/>
            <person name="Bentzer J."/>
            <person name="Ahren D."/>
            <person name="Johansson T."/>
            <person name="Persson P."/>
            <person name="Tunlid A."/>
        </authorList>
    </citation>
    <scope>NUCLEOTIDE SEQUENCE [LARGE SCALE GENOMIC DNA]</scope>
    <source>
        <strain evidence="4 5">CBS 101986</strain>
    </source>
</reference>
<keyword evidence="2" id="KW-0812">Transmembrane</keyword>
<dbReference type="Proteomes" id="UP000567179">
    <property type="component" value="Unassembled WGS sequence"/>
</dbReference>
<evidence type="ECO:0000313" key="4">
    <source>
        <dbReference type="EMBL" id="KAF5314898.1"/>
    </source>
</evidence>
<dbReference type="OrthoDB" id="3060948at2759"/>
<name>A0A8H5B1N2_9AGAR</name>
<feature type="compositionally biased region" description="Pro residues" evidence="1">
    <location>
        <begin position="732"/>
        <end position="748"/>
    </location>
</feature>
<keyword evidence="2" id="KW-1133">Transmembrane helix</keyword>
<feature type="transmembrane region" description="Helical" evidence="2">
    <location>
        <begin position="129"/>
        <end position="153"/>
    </location>
</feature>
<proteinExistence type="predicted"/>
<dbReference type="InterPro" id="IPR045338">
    <property type="entry name" value="DUF6535"/>
</dbReference>